<reference evidence="1 2" key="1">
    <citation type="submission" date="2020-03" db="EMBL/GenBank/DDBJ databases">
        <title>Whole genome shotgun sequence of Phytohabitans flavus NBRC 107702.</title>
        <authorList>
            <person name="Komaki H."/>
            <person name="Tamura T."/>
        </authorList>
    </citation>
    <scope>NUCLEOTIDE SEQUENCE [LARGE SCALE GENOMIC DNA]</scope>
    <source>
        <strain evidence="1 2">NBRC 107702</strain>
    </source>
</reference>
<dbReference type="RefSeq" id="WP_173038048.1">
    <property type="nucleotide sequence ID" value="NZ_AP022870.1"/>
</dbReference>
<sequence>MTDPTGLELFVLYSPEGSRRVCTSDEAGRALLAWTSLLRWLRGDRPDELPESEVVGHVARTSALRIPRHPEYDIGLWVRQARGLDRVPGSGDIDGRTLADVVGHLLASIDLRRADRQRCRLSPAVIEALYGRQRSFQRNRHAVVRHLLDGPVSIERWTGPRLELALASKFVARRILSTEAAVNLVHLEITTAARSVQVMRETADVN</sequence>
<name>A0A6F8XX69_9ACTN</name>
<dbReference type="AlphaFoldDB" id="A0A6F8XX69"/>
<evidence type="ECO:0000313" key="1">
    <source>
        <dbReference type="EMBL" id="BCB78425.1"/>
    </source>
</evidence>
<dbReference type="KEGG" id="pfla:Pflav_048350"/>
<reference evidence="1 2" key="2">
    <citation type="submission" date="2020-03" db="EMBL/GenBank/DDBJ databases">
        <authorList>
            <person name="Ichikawa N."/>
            <person name="Kimura A."/>
            <person name="Kitahashi Y."/>
            <person name="Uohara A."/>
        </authorList>
    </citation>
    <scope>NUCLEOTIDE SEQUENCE [LARGE SCALE GENOMIC DNA]</scope>
    <source>
        <strain evidence="1 2">NBRC 107702</strain>
    </source>
</reference>
<dbReference type="Proteomes" id="UP000502508">
    <property type="component" value="Chromosome"/>
</dbReference>
<accession>A0A6F8XX69</accession>
<evidence type="ECO:0000313" key="2">
    <source>
        <dbReference type="Proteomes" id="UP000502508"/>
    </source>
</evidence>
<organism evidence="1 2">
    <name type="scientific">Phytohabitans flavus</name>
    <dbReference type="NCBI Taxonomy" id="1076124"/>
    <lineage>
        <taxon>Bacteria</taxon>
        <taxon>Bacillati</taxon>
        <taxon>Actinomycetota</taxon>
        <taxon>Actinomycetes</taxon>
        <taxon>Micromonosporales</taxon>
        <taxon>Micromonosporaceae</taxon>
    </lineage>
</organism>
<dbReference type="EMBL" id="AP022870">
    <property type="protein sequence ID" value="BCB78425.1"/>
    <property type="molecule type" value="Genomic_DNA"/>
</dbReference>
<gene>
    <name evidence="1" type="ORF">Pflav_048350</name>
</gene>
<protein>
    <submittedName>
        <fullName evidence="1">Uncharacterized protein</fullName>
    </submittedName>
</protein>
<proteinExistence type="predicted"/>
<keyword evidence="2" id="KW-1185">Reference proteome</keyword>